<gene>
    <name evidence="2" type="ORF">RHTO0S_18e02718g</name>
</gene>
<proteinExistence type="predicted"/>
<dbReference type="AlphaFoldDB" id="A0A061BKT5"/>
<organism evidence="2">
    <name type="scientific">Rhodotorula toruloides</name>
    <name type="common">Yeast</name>
    <name type="synonym">Rhodosporidium toruloides</name>
    <dbReference type="NCBI Taxonomy" id="5286"/>
    <lineage>
        <taxon>Eukaryota</taxon>
        <taxon>Fungi</taxon>
        <taxon>Dikarya</taxon>
        <taxon>Basidiomycota</taxon>
        <taxon>Pucciniomycotina</taxon>
        <taxon>Microbotryomycetes</taxon>
        <taxon>Sporidiobolales</taxon>
        <taxon>Sporidiobolaceae</taxon>
        <taxon>Rhodotorula</taxon>
    </lineage>
</organism>
<feature type="compositionally biased region" description="Polar residues" evidence="1">
    <location>
        <begin position="188"/>
        <end position="201"/>
    </location>
</feature>
<feature type="region of interest" description="Disordered" evidence="1">
    <location>
        <begin position="1"/>
        <end position="30"/>
    </location>
</feature>
<feature type="region of interest" description="Disordered" evidence="1">
    <location>
        <begin position="88"/>
        <end position="258"/>
    </location>
</feature>
<feature type="compositionally biased region" description="Low complexity" evidence="1">
    <location>
        <begin position="88"/>
        <end position="122"/>
    </location>
</feature>
<evidence type="ECO:0000256" key="1">
    <source>
        <dbReference type="SAM" id="MobiDB-lite"/>
    </source>
</evidence>
<reference evidence="2" key="1">
    <citation type="journal article" date="2014" name="Genome Announc.">
        <title>Draft genome sequence of Rhodosporidium toruloides CECT1137, an oleaginous yeast of biotechnological interest.</title>
        <authorList>
            <person name="Morin N."/>
            <person name="Calcas X."/>
            <person name="Devillers H."/>
            <person name="Durrens P."/>
            <person name="Sherman D.J."/>
            <person name="Nicaud J.-M."/>
            <person name="Neuveglise C."/>
        </authorList>
    </citation>
    <scope>NUCLEOTIDE SEQUENCE</scope>
    <source>
        <strain evidence="2">CECT1137</strain>
    </source>
</reference>
<feature type="region of interest" description="Disordered" evidence="1">
    <location>
        <begin position="45"/>
        <end position="70"/>
    </location>
</feature>
<dbReference type="OrthoDB" id="2538333at2759"/>
<dbReference type="EMBL" id="LK052953">
    <property type="protein sequence ID" value="CDR48556.1"/>
    <property type="molecule type" value="Genomic_DNA"/>
</dbReference>
<accession>A0A061BKT5</accession>
<name>A0A061BKT5_RHOTO</name>
<sequence length="288" mass="31034">MTRARGGQGENRRTRPLPLAPSPLTASHRSDWLSSDIHSYIETAATTYNNPHRPRSSTSPESLPRILHLPNDPRTALSRAMSSYGLSVLPSLSSPRRPSSVPSSPLLSHPHSSSASSFFSPPERTISPIAGTSDNEDDDARGGSRRDSSSSSSSDEDRARVMGPDLSRLTPRSAVPSSPKRAPGPSAPSFTRSTSSPDPNTSASAQEDSDDDSEAPITPLPRSLPRPKTKLDRERERANGFSSGGQKREGLGTKLARKRADSLKWAKYANVGTFQVELGLSNDELRRS</sequence>
<feature type="compositionally biased region" description="Polar residues" evidence="1">
    <location>
        <begin position="45"/>
        <end position="61"/>
    </location>
</feature>
<protein>
    <submittedName>
        <fullName evidence="2">RHTO0S18e02718g1_1</fullName>
    </submittedName>
</protein>
<feature type="compositionally biased region" description="Basic and acidic residues" evidence="1">
    <location>
        <begin position="229"/>
        <end position="238"/>
    </location>
</feature>
<evidence type="ECO:0000313" key="2">
    <source>
        <dbReference type="EMBL" id="CDR48556.1"/>
    </source>
</evidence>